<dbReference type="Pfam" id="PF05380">
    <property type="entry name" value="Peptidase_A17"/>
    <property type="match status" value="1"/>
</dbReference>
<evidence type="ECO:0000313" key="2">
    <source>
        <dbReference type="Proteomes" id="UP000499080"/>
    </source>
</evidence>
<organism evidence="1 2">
    <name type="scientific">Araneus ventricosus</name>
    <name type="common">Orbweaver spider</name>
    <name type="synonym">Epeira ventricosa</name>
    <dbReference type="NCBI Taxonomy" id="182803"/>
    <lineage>
        <taxon>Eukaryota</taxon>
        <taxon>Metazoa</taxon>
        <taxon>Ecdysozoa</taxon>
        <taxon>Arthropoda</taxon>
        <taxon>Chelicerata</taxon>
        <taxon>Arachnida</taxon>
        <taxon>Araneae</taxon>
        <taxon>Araneomorphae</taxon>
        <taxon>Entelegynae</taxon>
        <taxon>Araneoidea</taxon>
        <taxon>Araneidae</taxon>
        <taxon>Araneus</taxon>
    </lineage>
</organism>
<dbReference type="Proteomes" id="UP000499080">
    <property type="component" value="Unassembled WGS sequence"/>
</dbReference>
<sequence>MKWNKSEDILSINLKWLKEINIEIITKRTMLSANHKDEEIPGSLCEEFVQCFRELKAFKKVRIPRWINITPNATKKVFIHTFCDASKFAYAAVSYLAQKGDDENVHFLASRSRIALLKGAKTPRLKLLAALVGSRLTKSIADALSWTTVKCFNWSDSTTVFTLITKEENWSVFVNNRVKEVRKISQPSSWYPVSGVENPADLPSSGCKASYLVKTRF</sequence>
<keyword evidence="2" id="KW-1185">Reference proteome</keyword>
<dbReference type="AlphaFoldDB" id="A0A4Y2ISF5"/>
<reference evidence="1 2" key="1">
    <citation type="journal article" date="2019" name="Sci. Rep.">
        <title>Orb-weaving spider Araneus ventricosus genome elucidates the spidroin gene catalogue.</title>
        <authorList>
            <person name="Kono N."/>
            <person name="Nakamura H."/>
            <person name="Ohtoshi R."/>
            <person name="Moran D.A.P."/>
            <person name="Shinohara A."/>
            <person name="Yoshida Y."/>
            <person name="Fujiwara M."/>
            <person name="Mori M."/>
            <person name="Tomita M."/>
            <person name="Arakawa K."/>
        </authorList>
    </citation>
    <scope>NUCLEOTIDE SEQUENCE [LARGE SCALE GENOMIC DNA]</scope>
</reference>
<proteinExistence type="predicted"/>
<protein>
    <submittedName>
        <fullName evidence="1">Uncharacterized protein</fullName>
    </submittedName>
</protein>
<accession>A0A4Y2ISF5</accession>
<gene>
    <name evidence="1" type="ORF">AVEN_136499_1</name>
</gene>
<comment type="caution">
    <text evidence="1">The sequence shown here is derived from an EMBL/GenBank/DDBJ whole genome shotgun (WGS) entry which is preliminary data.</text>
</comment>
<evidence type="ECO:0000313" key="1">
    <source>
        <dbReference type="EMBL" id="GBM79842.1"/>
    </source>
</evidence>
<dbReference type="OrthoDB" id="6434680at2759"/>
<dbReference type="PANTHER" id="PTHR47331">
    <property type="entry name" value="PHD-TYPE DOMAIN-CONTAINING PROTEIN"/>
    <property type="match status" value="1"/>
</dbReference>
<dbReference type="EMBL" id="BGPR01002845">
    <property type="protein sequence ID" value="GBM79842.1"/>
    <property type="molecule type" value="Genomic_DNA"/>
</dbReference>
<name>A0A4Y2ISF5_ARAVE</name>
<dbReference type="InterPro" id="IPR008042">
    <property type="entry name" value="Retrotrans_Pao"/>
</dbReference>
<dbReference type="PANTHER" id="PTHR47331:SF1">
    <property type="entry name" value="GAG-LIKE PROTEIN"/>
    <property type="match status" value="1"/>
</dbReference>